<reference evidence="2 3" key="1">
    <citation type="submission" date="2024-01" db="EMBL/GenBank/DDBJ databases">
        <title>The genome of the rayed Mediterranean limpet Patella caerulea (Linnaeus, 1758).</title>
        <authorList>
            <person name="Anh-Thu Weber A."/>
            <person name="Halstead-Nussloch G."/>
        </authorList>
    </citation>
    <scope>NUCLEOTIDE SEQUENCE [LARGE SCALE GENOMIC DNA]</scope>
    <source>
        <strain evidence="2">AATW-2023a</strain>
        <tissue evidence="2">Whole specimen</tissue>
    </source>
</reference>
<evidence type="ECO:0000313" key="2">
    <source>
        <dbReference type="EMBL" id="KAK6183167.1"/>
    </source>
</evidence>
<accession>A0AAN8JQZ3</accession>
<dbReference type="GO" id="GO:0016747">
    <property type="term" value="F:acyltransferase activity, transferring groups other than amino-acyl groups"/>
    <property type="evidence" value="ECO:0007669"/>
    <property type="project" value="InterPro"/>
</dbReference>
<dbReference type="InterPro" id="IPR056483">
    <property type="entry name" value="Hisat_C"/>
</dbReference>
<evidence type="ECO:0000313" key="3">
    <source>
        <dbReference type="Proteomes" id="UP001347796"/>
    </source>
</evidence>
<dbReference type="SUPFAM" id="SSF55729">
    <property type="entry name" value="Acyl-CoA N-acyltransferases (Nat)"/>
    <property type="match status" value="1"/>
</dbReference>
<dbReference type="Pfam" id="PF24066">
    <property type="entry name" value="Hisat_C"/>
    <property type="match status" value="1"/>
</dbReference>
<feature type="domain" description="N-acetyltransferase" evidence="1">
    <location>
        <begin position="5"/>
        <end position="155"/>
    </location>
</feature>
<evidence type="ECO:0000259" key="1">
    <source>
        <dbReference type="PROSITE" id="PS51186"/>
    </source>
</evidence>
<dbReference type="AlphaFoldDB" id="A0AAN8JQZ3"/>
<dbReference type="PROSITE" id="PS51186">
    <property type="entry name" value="GNAT"/>
    <property type="match status" value="1"/>
</dbReference>
<gene>
    <name evidence="2" type="ORF">SNE40_010696</name>
</gene>
<dbReference type="InterPro" id="IPR016181">
    <property type="entry name" value="Acyl_CoA_acyltransferase"/>
</dbReference>
<keyword evidence="3" id="KW-1185">Reference proteome</keyword>
<dbReference type="Proteomes" id="UP001347796">
    <property type="component" value="Unassembled WGS sequence"/>
</dbReference>
<protein>
    <recommendedName>
        <fullName evidence="1">N-acetyltransferase domain-containing protein</fullName>
    </recommendedName>
</protein>
<sequence>MADRLVIRQATLEDYQGVMDIGKVYHGRDYLPAMYGTYLKKFNCYVGEIDGEIVAFHGDRLVDGGATIATAAARVKESYQGHGILGAMLKYVYDSYKHVTSVKYETMTTNNVNIGVNGERIKRKFTQILERVYVEIIGEVGDFKPDAIEYDQLKVQELSSENLKDIFESKDMCSKLFPGERIVPNWYPYRLLPENIPLMMDGLKFWGTKCSDQSKYTTLTVTDHFNLGKRLMFKLCVYGNESTDIKHHVVKHIHNLNILVKNGTYKSIMIHVSHQLDVQDTGTFLSVFEKCGLNICDHWPINRMILFGRNMQVC</sequence>
<dbReference type="InterPro" id="IPR000182">
    <property type="entry name" value="GNAT_dom"/>
</dbReference>
<dbReference type="PANTHER" id="PTHR47403">
    <property type="entry name" value="LOC100145250 PROTEIN"/>
    <property type="match status" value="1"/>
</dbReference>
<name>A0AAN8JQZ3_PATCE</name>
<proteinExistence type="predicted"/>
<comment type="caution">
    <text evidence="2">The sequence shown here is derived from an EMBL/GenBank/DDBJ whole genome shotgun (WGS) entry which is preliminary data.</text>
</comment>
<organism evidence="2 3">
    <name type="scientific">Patella caerulea</name>
    <name type="common">Rayed Mediterranean limpet</name>
    <dbReference type="NCBI Taxonomy" id="87958"/>
    <lineage>
        <taxon>Eukaryota</taxon>
        <taxon>Metazoa</taxon>
        <taxon>Spiralia</taxon>
        <taxon>Lophotrochozoa</taxon>
        <taxon>Mollusca</taxon>
        <taxon>Gastropoda</taxon>
        <taxon>Patellogastropoda</taxon>
        <taxon>Patelloidea</taxon>
        <taxon>Patellidae</taxon>
        <taxon>Patella</taxon>
    </lineage>
</organism>
<dbReference type="Gene3D" id="3.40.630.30">
    <property type="match status" value="1"/>
</dbReference>
<dbReference type="EMBL" id="JAZGQO010000007">
    <property type="protein sequence ID" value="KAK6183167.1"/>
    <property type="molecule type" value="Genomic_DNA"/>
</dbReference>
<dbReference type="PANTHER" id="PTHR47403:SF6">
    <property type="entry name" value="N-ACETYLTRANSFERASE DOMAIN-CONTAINING PROTEIN"/>
    <property type="match status" value="1"/>
</dbReference>